<keyword evidence="15" id="KW-0175">Coiled coil</keyword>
<keyword evidence="5 13" id="KW-0375">Hydrogen ion transport</keyword>
<evidence type="ECO:0000256" key="10">
    <source>
        <dbReference type="ARBA" id="ARBA00025198"/>
    </source>
</evidence>
<protein>
    <recommendedName>
        <fullName evidence="13">ATP synthase subunit b</fullName>
    </recommendedName>
    <alternativeName>
        <fullName evidence="13">ATP synthase F(0) sector subunit b</fullName>
    </alternativeName>
    <alternativeName>
        <fullName evidence="13">ATPase subunit I</fullName>
    </alternativeName>
    <alternativeName>
        <fullName evidence="13">F-type ATPase subunit b</fullName>
        <shortName evidence="13">F-ATPase subunit b</shortName>
    </alternativeName>
</protein>
<evidence type="ECO:0000256" key="4">
    <source>
        <dbReference type="ARBA" id="ARBA00022692"/>
    </source>
</evidence>
<dbReference type="AlphaFoldDB" id="A0A1I4RJV9"/>
<dbReference type="EMBL" id="FOUU01000001">
    <property type="protein sequence ID" value="SFM52263.1"/>
    <property type="molecule type" value="Genomic_DNA"/>
</dbReference>
<dbReference type="RefSeq" id="WP_093393419.1">
    <property type="nucleotide sequence ID" value="NZ_FOUU01000001.1"/>
</dbReference>
<evidence type="ECO:0000256" key="3">
    <source>
        <dbReference type="ARBA" id="ARBA00022547"/>
    </source>
</evidence>
<dbReference type="PANTHER" id="PTHR33445:SF2">
    <property type="entry name" value="ATP SYNTHASE SUBUNIT B', CHLOROPLASTIC"/>
    <property type="match status" value="1"/>
</dbReference>
<name>A0A1I4RJV9_9BACT</name>
<dbReference type="GO" id="GO:0046933">
    <property type="term" value="F:proton-transporting ATP synthase activity, rotational mechanism"/>
    <property type="evidence" value="ECO:0007669"/>
    <property type="project" value="UniProtKB-UniRule"/>
</dbReference>
<keyword evidence="6 13" id="KW-1133">Transmembrane helix</keyword>
<reference evidence="17" key="1">
    <citation type="submission" date="2016-10" db="EMBL/GenBank/DDBJ databases">
        <authorList>
            <person name="Varghese N."/>
            <person name="Submissions S."/>
        </authorList>
    </citation>
    <scope>NUCLEOTIDE SEQUENCE [LARGE SCALE GENOMIC DNA]</scope>
    <source>
        <strain evidence="17">DSM 9990</strain>
    </source>
</reference>
<evidence type="ECO:0000256" key="13">
    <source>
        <dbReference type="HAMAP-Rule" id="MF_01398"/>
    </source>
</evidence>
<proteinExistence type="inferred from homology"/>
<keyword evidence="3 13" id="KW-0138">CF(0)</keyword>
<dbReference type="STRING" id="39841.SAMN05660836_00647"/>
<comment type="similarity">
    <text evidence="1 13 14">Belongs to the ATPase B chain family.</text>
</comment>
<dbReference type="InterPro" id="IPR050059">
    <property type="entry name" value="ATP_synthase_B_chain"/>
</dbReference>
<dbReference type="GO" id="GO:0045259">
    <property type="term" value="C:proton-transporting ATP synthase complex"/>
    <property type="evidence" value="ECO:0007669"/>
    <property type="project" value="UniProtKB-KW"/>
</dbReference>
<comment type="function">
    <text evidence="11">Component of the F(0) channel, it forms part of the peripheral stalk, linking F(1) to F(0). The b'-subunit is a diverged and duplicated form of b found in plants and photosynthetic bacteria.</text>
</comment>
<dbReference type="SUPFAM" id="SSF111384">
    <property type="entry name" value="OmpH-like"/>
    <property type="match status" value="1"/>
</dbReference>
<keyword evidence="17" id="KW-1185">Reference proteome</keyword>
<evidence type="ECO:0000256" key="7">
    <source>
        <dbReference type="ARBA" id="ARBA00023065"/>
    </source>
</evidence>
<feature type="transmembrane region" description="Helical" evidence="13">
    <location>
        <begin position="6"/>
        <end position="23"/>
    </location>
</feature>
<comment type="function">
    <text evidence="10 13">F(1)F(0) ATP synthase produces ATP from ADP in the presence of a proton or sodium gradient. F-type ATPases consist of two structural domains, F(1) containing the extramembraneous catalytic core and F(0) containing the membrane proton channel, linked together by a central stalk and a peripheral stalk. During catalysis, ATP synthesis in the catalytic domain of F(1) is coupled via a rotary mechanism of the central stalk subunits to proton translocation.</text>
</comment>
<dbReference type="PANTHER" id="PTHR33445">
    <property type="entry name" value="ATP SYNTHASE SUBUNIT B', CHLOROPLASTIC"/>
    <property type="match status" value="1"/>
</dbReference>
<evidence type="ECO:0000256" key="9">
    <source>
        <dbReference type="ARBA" id="ARBA00023310"/>
    </source>
</evidence>
<keyword evidence="4 13" id="KW-0812">Transmembrane</keyword>
<gene>
    <name evidence="13" type="primary">atpF</name>
    <name evidence="16" type="ORF">SAMN05660836_00647</name>
</gene>
<dbReference type="OrthoDB" id="5520397at2"/>
<evidence type="ECO:0000256" key="11">
    <source>
        <dbReference type="ARBA" id="ARBA00025614"/>
    </source>
</evidence>
<dbReference type="Proteomes" id="UP000199611">
    <property type="component" value="Unassembled WGS sequence"/>
</dbReference>
<organism evidence="16 17">
    <name type="scientific">Thermodesulforhabdus norvegica</name>
    <dbReference type="NCBI Taxonomy" id="39841"/>
    <lineage>
        <taxon>Bacteria</taxon>
        <taxon>Pseudomonadati</taxon>
        <taxon>Thermodesulfobacteriota</taxon>
        <taxon>Syntrophobacteria</taxon>
        <taxon>Syntrophobacterales</taxon>
        <taxon>Thermodesulforhabdaceae</taxon>
        <taxon>Thermodesulforhabdus</taxon>
    </lineage>
</organism>
<keyword evidence="13" id="KW-1003">Cell membrane</keyword>
<keyword evidence="7 13" id="KW-0406">Ion transport</keyword>
<evidence type="ECO:0000313" key="16">
    <source>
        <dbReference type="EMBL" id="SFM52263.1"/>
    </source>
</evidence>
<evidence type="ECO:0000256" key="6">
    <source>
        <dbReference type="ARBA" id="ARBA00022989"/>
    </source>
</evidence>
<dbReference type="HAMAP" id="MF_01398">
    <property type="entry name" value="ATP_synth_b_bprime"/>
    <property type="match status" value="1"/>
</dbReference>
<dbReference type="CDD" id="cd06503">
    <property type="entry name" value="ATP-synt_Fo_b"/>
    <property type="match status" value="1"/>
</dbReference>
<dbReference type="GO" id="GO:0012505">
    <property type="term" value="C:endomembrane system"/>
    <property type="evidence" value="ECO:0007669"/>
    <property type="project" value="UniProtKB-SubCell"/>
</dbReference>
<evidence type="ECO:0000313" key="17">
    <source>
        <dbReference type="Proteomes" id="UP000199611"/>
    </source>
</evidence>
<evidence type="ECO:0000256" key="8">
    <source>
        <dbReference type="ARBA" id="ARBA00023136"/>
    </source>
</evidence>
<dbReference type="Pfam" id="PF00430">
    <property type="entry name" value="ATP-synt_B"/>
    <property type="match status" value="1"/>
</dbReference>
<sequence>MISLNATIFVQVGLFLILMFLLNKKMFQPIHQLMMEREEFIRQKEAELERLDEELRRLEKEYEERLQKAAREAVALRERYKQEGREILRDTMTSVQEEVAAIRQRVQAEVNQELARAREELRTLAETLSYDLTEKILGRRV</sequence>
<evidence type="ECO:0000256" key="14">
    <source>
        <dbReference type="RuleBase" id="RU003848"/>
    </source>
</evidence>
<dbReference type="InterPro" id="IPR002146">
    <property type="entry name" value="ATP_synth_b/b'su_bac/chlpt"/>
</dbReference>
<dbReference type="GO" id="GO:0005886">
    <property type="term" value="C:plasma membrane"/>
    <property type="evidence" value="ECO:0007669"/>
    <property type="project" value="UniProtKB-SubCell"/>
</dbReference>
<feature type="coiled-coil region" evidence="15">
    <location>
        <begin position="34"/>
        <end position="127"/>
    </location>
</feature>
<keyword evidence="9 13" id="KW-0066">ATP synthesis</keyword>
<keyword evidence="8 13" id="KW-0472">Membrane</keyword>
<dbReference type="GO" id="GO:0046961">
    <property type="term" value="F:proton-transporting ATPase activity, rotational mechanism"/>
    <property type="evidence" value="ECO:0007669"/>
    <property type="project" value="TreeGrafter"/>
</dbReference>
<evidence type="ECO:0000256" key="12">
    <source>
        <dbReference type="ARBA" id="ARBA00037847"/>
    </source>
</evidence>
<accession>A0A1I4RJV9</accession>
<comment type="subcellular location">
    <subcellularLocation>
        <location evidence="13">Cell membrane</location>
        <topology evidence="13">Single-pass membrane protein</topology>
    </subcellularLocation>
    <subcellularLocation>
        <location evidence="12">Endomembrane system</location>
        <topology evidence="12">Single-pass membrane protein</topology>
    </subcellularLocation>
</comment>
<evidence type="ECO:0000256" key="15">
    <source>
        <dbReference type="SAM" id="Coils"/>
    </source>
</evidence>
<dbReference type="InterPro" id="IPR024930">
    <property type="entry name" value="Skp_dom_sf"/>
</dbReference>
<evidence type="ECO:0000256" key="1">
    <source>
        <dbReference type="ARBA" id="ARBA00005513"/>
    </source>
</evidence>
<comment type="subunit">
    <text evidence="13">F-type ATPases have 2 components, F(1) - the catalytic core - and F(0) - the membrane proton channel. F(1) has five subunits: alpha(3), beta(3), gamma(1), delta(1), epsilon(1). F(0) has three main subunits: a(1), b(2) and c(10-14). The alpha and beta chains form an alternating ring which encloses part of the gamma chain. F(1) is attached to F(0) by a central stalk formed by the gamma and epsilon chains, while a peripheral stalk is formed by the delta and b chains.</text>
</comment>
<keyword evidence="2 13" id="KW-0813">Transport</keyword>
<evidence type="ECO:0000256" key="2">
    <source>
        <dbReference type="ARBA" id="ARBA00022448"/>
    </source>
</evidence>
<evidence type="ECO:0000256" key="5">
    <source>
        <dbReference type="ARBA" id="ARBA00022781"/>
    </source>
</evidence>